<dbReference type="InterPro" id="IPR010073">
    <property type="entry name" value="PurL_large"/>
</dbReference>
<dbReference type="SUPFAM" id="SSF109736">
    <property type="entry name" value="FGAM synthase PurL, linker domain"/>
    <property type="match status" value="1"/>
</dbReference>
<dbReference type="InterPro" id="IPR041609">
    <property type="entry name" value="PurL_linker"/>
</dbReference>
<dbReference type="InterPro" id="IPR036676">
    <property type="entry name" value="PurM-like_C_sf"/>
</dbReference>
<dbReference type="SUPFAM" id="SSF82697">
    <property type="entry name" value="PurS-like"/>
    <property type="match status" value="1"/>
</dbReference>
<evidence type="ECO:0000313" key="22">
    <source>
        <dbReference type="EMBL" id="OLL22917.1"/>
    </source>
</evidence>
<comment type="caution">
    <text evidence="22">The sequence shown here is derived from an EMBL/GenBank/DDBJ whole genome shotgun (WGS) entry which is preliminary data.</text>
</comment>
<organism evidence="22 23">
    <name type="scientific">Neolecta irregularis (strain DAH-3)</name>
    <dbReference type="NCBI Taxonomy" id="1198029"/>
    <lineage>
        <taxon>Eukaryota</taxon>
        <taxon>Fungi</taxon>
        <taxon>Dikarya</taxon>
        <taxon>Ascomycota</taxon>
        <taxon>Taphrinomycotina</taxon>
        <taxon>Neolectales</taxon>
        <taxon>Neolectaceae</taxon>
        <taxon>Neolecta</taxon>
    </lineage>
</organism>
<evidence type="ECO:0000256" key="14">
    <source>
        <dbReference type="ARBA" id="ARBA00032632"/>
    </source>
</evidence>
<feature type="domain" description="PurM-like C-terminal" evidence="18">
    <location>
        <begin position="888"/>
        <end position="1021"/>
    </location>
</feature>
<dbReference type="Pfam" id="PF22689">
    <property type="entry name" value="FGAR-AT_PurM_N-like"/>
    <property type="match status" value="1"/>
</dbReference>
<dbReference type="SUPFAM" id="SSF52317">
    <property type="entry name" value="Class I glutamine amidotransferase-like"/>
    <property type="match status" value="1"/>
</dbReference>
<dbReference type="Gene3D" id="3.40.50.880">
    <property type="match status" value="1"/>
</dbReference>
<keyword evidence="5" id="KW-0963">Cytoplasm</keyword>
<evidence type="ECO:0000256" key="5">
    <source>
        <dbReference type="ARBA" id="ARBA00022490"/>
    </source>
</evidence>
<dbReference type="FunFam" id="3.90.650.10:FF:000002">
    <property type="entry name" value="Phosphoribosylformylglycinamidine synthase"/>
    <property type="match status" value="1"/>
</dbReference>
<dbReference type="EC" id="6.3.5.3" evidence="4"/>
<gene>
    <name evidence="22" type="ORF">NEOLI_000223</name>
</gene>
<evidence type="ECO:0000256" key="1">
    <source>
        <dbReference type="ARBA" id="ARBA00004496"/>
    </source>
</evidence>
<dbReference type="HAMAP" id="MF_00419">
    <property type="entry name" value="PurL_1"/>
    <property type="match status" value="1"/>
</dbReference>
<comment type="catalytic activity">
    <reaction evidence="15">
        <text>N(2)-formyl-N(1)-(5-phospho-beta-D-ribosyl)glycinamide + L-glutamine + ATP + H2O = 2-formamido-N(1)-(5-O-phospho-beta-D-ribosyl)acetamidine + L-glutamate + ADP + phosphate + H(+)</text>
        <dbReference type="Rhea" id="RHEA:17129"/>
        <dbReference type="ChEBI" id="CHEBI:15377"/>
        <dbReference type="ChEBI" id="CHEBI:15378"/>
        <dbReference type="ChEBI" id="CHEBI:29985"/>
        <dbReference type="ChEBI" id="CHEBI:30616"/>
        <dbReference type="ChEBI" id="CHEBI:43474"/>
        <dbReference type="ChEBI" id="CHEBI:58359"/>
        <dbReference type="ChEBI" id="CHEBI:147286"/>
        <dbReference type="ChEBI" id="CHEBI:147287"/>
        <dbReference type="ChEBI" id="CHEBI:456216"/>
        <dbReference type="EC" id="6.3.5.3"/>
    </reaction>
</comment>
<evidence type="ECO:0000259" key="21">
    <source>
        <dbReference type="Pfam" id="PF22689"/>
    </source>
</evidence>
<dbReference type="UniPathway" id="UPA00074">
    <property type="reaction ID" value="UER00128"/>
</dbReference>
<dbReference type="OMA" id="LSANWMW"/>
<keyword evidence="12" id="KW-0315">Glutamine amidotransferase</keyword>
<evidence type="ECO:0000256" key="4">
    <source>
        <dbReference type="ARBA" id="ARBA00012747"/>
    </source>
</evidence>
<dbReference type="InterPro" id="IPR036604">
    <property type="entry name" value="PurS-like_sf"/>
</dbReference>
<evidence type="ECO:0000259" key="20">
    <source>
        <dbReference type="Pfam" id="PF18076"/>
    </source>
</evidence>
<dbReference type="STRING" id="1198029.A0A1U7LJU3"/>
<evidence type="ECO:0000256" key="16">
    <source>
        <dbReference type="ARBA" id="ARBA00057317"/>
    </source>
</evidence>
<dbReference type="InterPro" id="IPR055181">
    <property type="entry name" value="FGAR-AT_PurM_N-like"/>
</dbReference>
<dbReference type="GO" id="GO:0046872">
    <property type="term" value="F:metal ion binding"/>
    <property type="evidence" value="ECO:0007669"/>
    <property type="project" value="UniProtKB-KW"/>
</dbReference>
<dbReference type="InterPro" id="IPR029062">
    <property type="entry name" value="Class_I_gatase-like"/>
</dbReference>
<proteinExistence type="inferred from homology"/>
<evidence type="ECO:0000256" key="15">
    <source>
        <dbReference type="ARBA" id="ARBA00052585"/>
    </source>
</evidence>
<dbReference type="InterPro" id="IPR036921">
    <property type="entry name" value="PurM-like_N_sf"/>
</dbReference>
<dbReference type="NCBIfam" id="TIGR01735">
    <property type="entry name" value="FGAM_synt"/>
    <property type="match status" value="1"/>
</dbReference>
<dbReference type="Gene3D" id="1.10.8.750">
    <property type="entry name" value="Phosphoribosylformylglycinamidine synthase, linker domain"/>
    <property type="match status" value="1"/>
</dbReference>
<evidence type="ECO:0000256" key="6">
    <source>
        <dbReference type="ARBA" id="ARBA00022598"/>
    </source>
</evidence>
<name>A0A1U7LJU3_NEOID</name>
<dbReference type="FunFam" id="3.30.1330.10:FF:000002">
    <property type="entry name" value="Phosphoribosylformylglycinamidine synthase"/>
    <property type="match status" value="1"/>
</dbReference>
<dbReference type="Pfam" id="PF18072">
    <property type="entry name" value="FGAR-AT_linker"/>
    <property type="match status" value="1"/>
</dbReference>
<dbReference type="FunFam" id="3.40.50.880:FF:000008">
    <property type="entry name" value="Phosphoribosylformylglycinamidine synthase"/>
    <property type="match status" value="1"/>
</dbReference>
<keyword evidence="10" id="KW-0067">ATP-binding</keyword>
<evidence type="ECO:0000256" key="2">
    <source>
        <dbReference type="ARBA" id="ARBA00004920"/>
    </source>
</evidence>
<comment type="subcellular location">
    <subcellularLocation>
        <location evidence="1">Cytoplasm</location>
    </subcellularLocation>
</comment>
<dbReference type="PANTHER" id="PTHR10099">
    <property type="entry name" value="PHOSPHORIBOSYLFORMYLGLYCINAMIDINE SYNTHASE"/>
    <property type="match status" value="1"/>
</dbReference>
<dbReference type="Gene3D" id="3.30.1330.10">
    <property type="entry name" value="PurM-like, N-terminal domain"/>
    <property type="match status" value="2"/>
</dbReference>
<keyword evidence="11" id="KW-0460">Magnesium</keyword>
<feature type="domain" description="FGAR-AT PurM N-terminal-like" evidence="21">
    <location>
        <begin position="693"/>
        <end position="855"/>
    </location>
</feature>
<dbReference type="SMART" id="SM01211">
    <property type="entry name" value="GATase_5"/>
    <property type="match status" value="1"/>
</dbReference>
<evidence type="ECO:0000256" key="13">
    <source>
        <dbReference type="ARBA" id="ARBA00029823"/>
    </source>
</evidence>
<evidence type="ECO:0000256" key="12">
    <source>
        <dbReference type="ARBA" id="ARBA00022962"/>
    </source>
</evidence>
<protein>
    <recommendedName>
        <fullName evidence="17">Phosphoribosylformylglycinamidine synthase</fullName>
        <ecNumber evidence="4">6.3.5.3</ecNumber>
    </recommendedName>
    <alternativeName>
        <fullName evidence="14">Formylglycinamide ribonucleotide amidotransferase</fullName>
    </alternativeName>
    <alternativeName>
        <fullName evidence="13">Formylglycinamide ribotide amidotransferase</fullName>
    </alternativeName>
</protein>
<feature type="domain" description="Phosphoribosylformylglycinamidine synthase linker" evidence="19">
    <location>
        <begin position="197"/>
        <end position="253"/>
    </location>
</feature>
<dbReference type="SUPFAM" id="SSF55326">
    <property type="entry name" value="PurM N-terminal domain-like"/>
    <property type="match status" value="2"/>
</dbReference>
<accession>A0A1U7LJU3</accession>
<comment type="similarity">
    <text evidence="3">In the N-terminal section; belongs to the FGAMS family.</text>
</comment>
<dbReference type="CDD" id="cd02204">
    <property type="entry name" value="PurL_repeat2"/>
    <property type="match status" value="1"/>
</dbReference>
<keyword evidence="9" id="KW-0658">Purine biosynthesis</keyword>
<comment type="function">
    <text evidence="16">Phosphoribosylformylglycinamidine synthase involved in the purines biosynthetic pathway. Catalyzes the ATP-dependent conversion of formylglycinamide ribonucleotide (FGAR) and glutamine to yield formylglycinamidine ribonucleotide (FGAM) and glutamate.</text>
</comment>
<keyword evidence="6" id="KW-0436">Ligase</keyword>
<dbReference type="CDD" id="cd01740">
    <property type="entry name" value="GATase1_FGAR_AT"/>
    <property type="match status" value="1"/>
</dbReference>
<dbReference type="InterPro" id="IPR010918">
    <property type="entry name" value="PurM-like_C_dom"/>
</dbReference>
<feature type="domain" description="PurM-like C-terminal" evidence="18">
    <location>
        <begin position="470"/>
        <end position="622"/>
    </location>
</feature>
<evidence type="ECO:0000256" key="9">
    <source>
        <dbReference type="ARBA" id="ARBA00022755"/>
    </source>
</evidence>
<evidence type="ECO:0000256" key="10">
    <source>
        <dbReference type="ARBA" id="ARBA00022840"/>
    </source>
</evidence>
<keyword evidence="7" id="KW-0479">Metal-binding</keyword>
<evidence type="ECO:0000256" key="8">
    <source>
        <dbReference type="ARBA" id="ARBA00022741"/>
    </source>
</evidence>
<dbReference type="EMBL" id="LXFE01002636">
    <property type="protein sequence ID" value="OLL22917.1"/>
    <property type="molecule type" value="Genomic_DNA"/>
</dbReference>
<dbReference type="FunFam" id="3.30.1330.10:FF:000005">
    <property type="entry name" value="Phosphoribosylformylglycinamidine synthase"/>
    <property type="match status" value="1"/>
</dbReference>
<comment type="pathway">
    <text evidence="2">Purine metabolism; IMP biosynthesis via de novo pathway; 5-amino-1-(5-phospho-D-ribosyl)imidazole from N(2)-formyl-N(1)-(5-phospho-D-ribosyl)glycinamide: step 1/2.</text>
</comment>
<evidence type="ECO:0000256" key="11">
    <source>
        <dbReference type="ARBA" id="ARBA00022842"/>
    </source>
</evidence>
<dbReference type="GO" id="GO:0005524">
    <property type="term" value="F:ATP binding"/>
    <property type="evidence" value="ECO:0007669"/>
    <property type="project" value="UniProtKB-KW"/>
</dbReference>
<keyword evidence="23" id="KW-1185">Reference proteome</keyword>
<evidence type="ECO:0000256" key="17">
    <source>
        <dbReference type="ARBA" id="ARBA00071729"/>
    </source>
</evidence>
<dbReference type="SUPFAM" id="SSF56042">
    <property type="entry name" value="PurM C-terminal domain-like"/>
    <property type="match status" value="2"/>
</dbReference>
<evidence type="ECO:0000256" key="3">
    <source>
        <dbReference type="ARBA" id="ARBA00008608"/>
    </source>
</evidence>
<keyword evidence="8" id="KW-0547">Nucleotide-binding</keyword>
<dbReference type="PANTHER" id="PTHR10099:SF1">
    <property type="entry name" value="PHOSPHORIBOSYLFORMYLGLYCINAMIDINE SYNTHASE"/>
    <property type="match status" value="1"/>
</dbReference>
<dbReference type="GO" id="GO:0004642">
    <property type="term" value="F:phosphoribosylformylglycinamidine synthase activity"/>
    <property type="evidence" value="ECO:0007669"/>
    <property type="project" value="UniProtKB-EC"/>
</dbReference>
<dbReference type="GO" id="GO:0005737">
    <property type="term" value="C:cytoplasm"/>
    <property type="evidence" value="ECO:0007669"/>
    <property type="project" value="UniProtKB-SubCell"/>
</dbReference>
<sequence length="1355" mass="147607">MLVLPGPIALSQFRADELLSSIAAAIPPDAPIPCALRAIYVHYVHLNPVSKSSWNENVQKTLDLLLRYDEPPGPKDAALVRTVLFQTHAKDVFYILPRPGTISPWSSKATNIAQVCGLGNSIFRIERGMALQIETVNDKNILPYFSAISHILHDKMTQAIQTTPPTASFFTHYDPAPLLEVEIAADPPDLLFSSNKLREANENFGLALAEDEIQYLVNAFVQNSDGAFEKLRNPTDVELFMFSQVNSEHCRHKIFNADWTIDGKARDQSLFSMIRNTHLLNPKSTISAYSDNAAVLEGSPGFVFSPDESTSHEWKLSPEKVHLVTKVETHNHPTAVSPFAGAATGSGGEIRDEGAVGKGSKPKAGLTGFSVSDLHIPGYIQPWELDVGKPEHISSPYQIMIDGPIGSATFNNEFGRPSITGYFRTLTMKLPVTEEESEIRGYHKPIMIAGGLGTVRPCNALKTGMTSDAAIIVLGGPSMLIGLGGGAASSVTSGESSLDIDFSSVQRGNPEMQRRAQMLIDACAGLGNENPIQSIHDVGAGGLSNALPELVHDAGYGARFELRDIPCAESGMSPMQIWCCEAQERYVLAISPAKLDLFKSFANRERCPFAVIGHATKEQCLVLTDRLFSTTPIDLPMSVLFGKPPKMSRTVVSRNLIYPPFDSSLTSYLPSLPQTEIIQEAANRILRLPSVASKSFLITIGDRSVTGLVTRDQMVGPWQVPVADVGVTRSSLGEGIQTGEAMAMGEKPTIALISAKASAQMAVAESLMNLAAADISLSLVRLSANWMAAPDHDGEGAKLYEAVQAIGLDLCPALGISIPVGKDSMSMKMKWFDEQTYDIYQVTAPLSLVITAFSPVSDVRKTWTPQLRNPQNVGPSVLVFVDLATGCQRMGGSALAQVFSTIGNDTPCLVNAQLLKAFILSLGDLHRKQRLVLAYHDRSDGGLFTTIAEMSFAGRTGVLVDLDKLDTQDAITTLFNEELGAVFQILEKDRDEFSAVLNNRGISTTSIHVIASVQETDDFTILHNGSILFSSTRGQLQSTWAETSYTMQKLRDNPSCAEQEYETILSPDPGLSYQLTFNHVTTILPIQLSSRPRVAILREQGINGHSEMAFAFHSSGFTAVDVHMTDLLSGKVTLDSFVGIAACGGFSYGDVLGAGAGWAKSVLFHQKMRREFLRFLSRKDTFTLGVCNGCQFLSYLRELIPGAEHWPSFQRNISEQFEARVSMLKVMDTPKINSVFLSSMARSNFPAVCAHGEGRAVFTTEDHLLRAKGNGHIVLRYTDNHGNPTQHFPYNPNGSIDAVAGVQSSDGRVLALMPHPERVILAEANSWVPDGKLEEWGDFGPWIEMFRSARRWVGV</sequence>
<dbReference type="Gene3D" id="3.90.650.10">
    <property type="entry name" value="PurM-like C-terminal domain"/>
    <property type="match status" value="2"/>
</dbReference>
<dbReference type="Pfam" id="PF02769">
    <property type="entry name" value="AIRS_C"/>
    <property type="match status" value="2"/>
</dbReference>
<evidence type="ECO:0000259" key="19">
    <source>
        <dbReference type="Pfam" id="PF18072"/>
    </source>
</evidence>
<evidence type="ECO:0000259" key="18">
    <source>
        <dbReference type="Pfam" id="PF02769"/>
    </source>
</evidence>
<reference evidence="22 23" key="1">
    <citation type="submission" date="2016-04" db="EMBL/GenBank/DDBJ databases">
        <title>Evolutionary innovation and constraint leading to complex multicellularity in the Ascomycota.</title>
        <authorList>
            <person name="Cisse O."/>
            <person name="Nguyen A."/>
            <person name="Hewitt D.A."/>
            <person name="Jedd G."/>
            <person name="Stajich J.E."/>
        </authorList>
    </citation>
    <scope>NUCLEOTIDE SEQUENCE [LARGE SCALE GENOMIC DNA]</scope>
    <source>
        <strain evidence="22 23">DAH-3</strain>
    </source>
</reference>
<evidence type="ECO:0000313" key="23">
    <source>
        <dbReference type="Proteomes" id="UP000186594"/>
    </source>
</evidence>
<dbReference type="InterPro" id="IPR040707">
    <property type="entry name" value="FGAR-AT_N"/>
</dbReference>
<dbReference type="GO" id="GO:0006189">
    <property type="term" value="P:'de novo' IMP biosynthetic process"/>
    <property type="evidence" value="ECO:0007669"/>
    <property type="project" value="UniProtKB-UniPathway"/>
</dbReference>
<evidence type="ECO:0000256" key="7">
    <source>
        <dbReference type="ARBA" id="ARBA00022723"/>
    </source>
</evidence>
<feature type="domain" description="Phosphoribosylformylglycinamidine synthase N-terminal" evidence="20">
    <location>
        <begin position="40"/>
        <end position="167"/>
    </location>
</feature>
<dbReference type="NCBIfam" id="NF003672">
    <property type="entry name" value="PRK05297.1"/>
    <property type="match status" value="1"/>
</dbReference>
<dbReference type="OrthoDB" id="6666987at2759"/>
<dbReference type="Proteomes" id="UP000186594">
    <property type="component" value="Unassembled WGS sequence"/>
</dbReference>
<dbReference type="CDD" id="cd02203">
    <property type="entry name" value="PurL_repeat1"/>
    <property type="match status" value="1"/>
</dbReference>
<dbReference type="Pfam" id="PF18076">
    <property type="entry name" value="FGAR-AT_N"/>
    <property type="match status" value="1"/>
</dbReference>
<dbReference type="Pfam" id="PF13507">
    <property type="entry name" value="GATase_5"/>
    <property type="match status" value="1"/>
</dbReference>